<feature type="signal peptide" evidence="1">
    <location>
        <begin position="1"/>
        <end position="24"/>
    </location>
</feature>
<dbReference type="Pfam" id="PF12937">
    <property type="entry name" value="F-box-like"/>
    <property type="match status" value="1"/>
</dbReference>
<protein>
    <recommendedName>
        <fullName evidence="2">F-box domain-containing protein</fullName>
    </recommendedName>
</protein>
<evidence type="ECO:0000313" key="3">
    <source>
        <dbReference type="EMBL" id="KAF9514409.1"/>
    </source>
</evidence>
<gene>
    <name evidence="3" type="ORF">BS47DRAFT_881028</name>
</gene>
<dbReference type="Gene3D" id="1.20.1280.50">
    <property type="match status" value="1"/>
</dbReference>
<sequence length="204" mass="23094">MSANLDLLALPLELLIRIFALLEGHQIVRCIAVCSYFKLAIENSITLQYVIKLDMFGYIDGPGRADSARLNQLERHIDTWNKLDWVESRIDLPISRALLEPREGIYAISNYTEVICIQLPSLHRGVPLRMWTLGFEFPVDLVEIDPSNNLLVALFTIPRSAINPSDTSICKVRVMGLLLGLADVEGLEIWNWATCRKMTGLAWE</sequence>
<dbReference type="Proteomes" id="UP000886523">
    <property type="component" value="Unassembled WGS sequence"/>
</dbReference>
<dbReference type="InterPro" id="IPR036047">
    <property type="entry name" value="F-box-like_dom_sf"/>
</dbReference>
<dbReference type="OrthoDB" id="2745718at2759"/>
<dbReference type="PROSITE" id="PS50181">
    <property type="entry name" value="FBOX"/>
    <property type="match status" value="1"/>
</dbReference>
<feature type="chain" id="PRO_5040290047" description="F-box domain-containing protein" evidence="1">
    <location>
        <begin position="25"/>
        <end position="204"/>
    </location>
</feature>
<name>A0A9P6AZ03_9AGAM</name>
<proteinExistence type="predicted"/>
<accession>A0A9P6AZ03</accession>
<dbReference type="EMBL" id="MU128961">
    <property type="protein sequence ID" value="KAF9514409.1"/>
    <property type="molecule type" value="Genomic_DNA"/>
</dbReference>
<keyword evidence="1" id="KW-0732">Signal</keyword>
<evidence type="ECO:0000259" key="2">
    <source>
        <dbReference type="PROSITE" id="PS50181"/>
    </source>
</evidence>
<evidence type="ECO:0000256" key="1">
    <source>
        <dbReference type="SAM" id="SignalP"/>
    </source>
</evidence>
<dbReference type="SUPFAM" id="SSF81383">
    <property type="entry name" value="F-box domain"/>
    <property type="match status" value="1"/>
</dbReference>
<comment type="caution">
    <text evidence="3">The sequence shown here is derived from an EMBL/GenBank/DDBJ whole genome shotgun (WGS) entry which is preliminary data.</text>
</comment>
<dbReference type="AlphaFoldDB" id="A0A9P6AZ03"/>
<organism evidence="3 4">
    <name type="scientific">Hydnum rufescens UP504</name>
    <dbReference type="NCBI Taxonomy" id="1448309"/>
    <lineage>
        <taxon>Eukaryota</taxon>
        <taxon>Fungi</taxon>
        <taxon>Dikarya</taxon>
        <taxon>Basidiomycota</taxon>
        <taxon>Agaricomycotina</taxon>
        <taxon>Agaricomycetes</taxon>
        <taxon>Cantharellales</taxon>
        <taxon>Hydnaceae</taxon>
        <taxon>Hydnum</taxon>
    </lineage>
</organism>
<keyword evidence="4" id="KW-1185">Reference proteome</keyword>
<reference evidence="3" key="1">
    <citation type="journal article" date="2020" name="Nat. Commun.">
        <title>Large-scale genome sequencing of mycorrhizal fungi provides insights into the early evolution of symbiotic traits.</title>
        <authorList>
            <person name="Miyauchi S."/>
            <person name="Kiss E."/>
            <person name="Kuo A."/>
            <person name="Drula E."/>
            <person name="Kohler A."/>
            <person name="Sanchez-Garcia M."/>
            <person name="Morin E."/>
            <person name="Andreopoulos B."/>
            <person name="Barry K.W."/>
            <person name="Bonito G."/>
            <person name="Buee M."/>
            <person name="Carver A."/>
            <person name="Chen C."/>
            <person name="Cichocki N."/>
            <person name="Clum A."/>
            <person name="Culley D."/>
            <person name="Crous P.W."/>
            <person name="Fauchery L."/>
            <person name="Girlanda M."/>
            <person name="Hayes R.D."/>
            <person name="Keri Z."/>
            <person name="LaButti K."/>
            <person name="Lipzen A."/>
            <person name="Lombard V."/>
            <person name="Magnuson J."/>
            <person name="Maillard F."/>
            <person name="Murat C."/>
            <person name="Nolan M."/>
            <person name="Ohm R.A."/>
            <person name="Pangilinan J."/>
            <person name="Pereira M.F."/>
            <person name="Perotto S."/>
            <person name="Peter M."/>
            <person name="Pfister S."/>
            <person name="Riley R."/>
            <person name="Sitrit Y."/>
            <person name="Stielow J.B."/>
            <person name="Szollosi G."/>
            <person name="Zifcakova L."/>
            <person name="Stursova M."/>
            <person name="Spatafora J.W."/>
            <person name="Tedersoo L."/>
            <person name="Vaario L.M."/>
            <person name="Yamada A."/>
            <person name="Yan M."/>
            <person name="Wang P."/>
            <person name="Xu J."/>
            <person name="Bruns T."/>
            <person name="Baldrian P."/>
            <person name="Vilgalys R."/>
            <person name="Dunand C."/>
            <person name="Henrissat B."/>
            <person name="Grigoriev I.V."/>
            <person name="Hibbett D."/>
            <person name="Nagy L.G."/>
            <person name="Martin F.M."/>
        </authorList>
    </citation>
    <scope>NUCLEOTIDE SEQUENCE</scope>
    <source>
        <strain evidence="3">UP504</strain>
    </source>
</reference>
<evidence type="ECO:0000313" key="4">
    <source>
        <dbReference type="Proteomes" id="UP000886523"/>
    </source>
</evidence>
<feature type="domain" description="F-box" evidence="2">
    <location>
        <begin position="4"/>
        <end position="50"/>
    </location>
</feature>
<dbReference type="InterPro" id="IPR001810">
    <property type="entry name" value="F-box_dom"/>
</dbReference>